<dbReference type="OrthoDB" id="5184890at2"/>
<keyword evidence="4" id="KW-1185">Reference proteome</keyword>
<dbReference type="InterPro" id="IPR000468">
    <property type="entry name" value="Barstar"/>
</dbReference>
<dbReference type="Proteomes" id="UP000274515">
    <property type="component" value="Unassembled WGS sequence"/>
</dbReference>
<proteinExistence type="inferred from homology"/>
<dbReference type="RefSeq" id="WP_125088800.1">
    <property type="nucleotide sequence ID" value="NZ_RSAA01000004.1"/>
</dbReference>
<sequence length="135" mass="14843">MFGTRLASRLRKEQPVCEQPIADTTASEAVAAAEERGATAHVLDGTDLVNKRTTLDGIAAVLDFPEWAGRNLDSLYDCLTDLSWLPDGEHVLVWSNFQDLADHDPKAFNGINSVLRDAAERPMCGRRFTAVLTRS</sequence>
<dbReference type="AlphaFoldDB" id="A0A3R8P9H9"/>
<accession>A0A3R8P9H9</accession>
<evidence type="ECO:0000313" key="3">
    <source>
        <dbReference type="EMBL" id="RRO19304.1"/>
    </source>
</evidence>
<dbReference type="Pfam" id="PF01337">
    <property type="entry name" value="Barstar"/>
    <property type="match status" value="1"/>
</dbReference>
<dbReference type="Gene3D" id="3.30.370.10">
    <property type="entry name" value="Barstar-like"/>
    <property type="match status" value="1"/>
</dbReference>
<dbReference type="SUPFAM" id="SSF52038">
    <property type="entry name" value="Barstar-related"/>
    <property type="match status" value="1"/>
</dbReference>
<dbReference type="CDD" id="cd05141">
    <property type="entry name" value="Barstar_evA4336-like"/>
    <property type="match status" value="1"/>
</dbReference>
<evidence type="ECO:0000313" key="4">
    <source>
        <dbReference type="Proteomes" id="UP000274515"/>
    </source>
</evidence>
<dbReference type="EMBL" id="RSAA01000004">
    <property type="protein sequence ID" value="RRO19304.1"/>
    <property type="molecule type" value="Genomic_DNA"/>
</dbReference>
<dbReference type="InterPro" id="IPR035905">
    <property type="entry name" value="Barstar-like_sf"/>
</dbReference>
<protein>
    <submittedName>
        <fullName evidence="3">Barnase inhibitor</fullName>
    </submittedName>
</protein>
<comment type="caution">
    <text evidence="3">The sequence shown here is derived from an EMBL/GenBank/DDBJ whole genome shotgun (WGS) entry which is preliminary data.</text>
</comment>
<feature type="domain" description="Barstar (barnase inhibitor)" evidence="2">
    <location>
        <begin position="41"/>
        <end position="121"/>
    </location>
</feature>
<gene>
    <name evidence="3" type="ORF">EIL87_04125</name>
</gene>
<evidence type="ECO:0000256" key="1">
    <source>
        <dbReference type="ARBA" id="ARBA00006845"/>
    </source>
</evidence>
<organism evidence="3 4">
    <name type="scientific">Saccharopolyspora rhizosphaerae</name>
    <dbReference type="NCBI Taxonomy" id="2492662"/>
    <lineage>
        <taxon>Bacteria</taxon>
        <taxon>Bacillati</taxon>
        <taxon>Actinomycetota</taxon>
        <taxon>Actinomycetes</taxon>
        <taxon>Pseudonocardiales</taxon>
        <taxon>Pseudonocardiaceae</taxon>
        <taxon>Saccharopolyspora</taxon>
    </lineage>
</organism>
<reference evidence="3 4" key="1">
    <citation type="submission" date="2018-11" db="EMBL/GenBank/DDBJ databases">
        <title>Saccharopolyspora rhizosphaerae sp. nov., an actinomycete isolated from rhizosphere soil in Thailand.</title>
        <authorList>
            <person name="Intra B."/>
            <person name="Euanorasetr J."/>
            <person name="Take A."/>
            <person name="Inahashi Y."/>
            <person name="Mori M."/>
            <person name="Panbangred W."/>
            <person name="Matsumoto A."/>
        </authorList>
    </citation>
    <scope>NUCLEOTIDE SEQUENCE [LARGE SCALE GENOMIC DNA]</scope>
    <source>
        <strain evidence="3 4">H219</strain>
    </source>
</reference>
<evidence type="ECO:0000259" key="2">
    <source>
        <dbReference type="Pfam" id="PF01337"/>
    </source>
</evidence>
<comment type="similarity">
    <text evidence="1">Belongs to the barstar family.</text>
</comment>
<name>A0A3R8P9H9_9PSEU</name>